<accession>A0A392V4N3</accession>
<reference evidence="1 2" key="1">
    <citation type="journal article" date="2018" name="Front. Plant Sci.">
        <title>Red Clover (Trifolium pratense) and Zigzag Clover (T. medium) - A Picture of Genomic Similarities and Differences.</title>
        <authorList>
            <person name="Dluhosova J."/>
            <person name="Istvanek J."/>
            <person name="Nedelnik J."/>
            <person name="Repkova J."/>
        </authorList>
    </citation>
    <scope>NUCLEOTIDE SEQUENCE [LARGE SCALE GENOMIC DNA]</scope>
    <source>
        <strain evidence="2">cv. 10/8</strain>
        <tissue evidence="1">Leaf</tissue>
    </source>
</reference>
<organism evidence="1 2">
    <name type="scientific">Trifolium medium</name>
    <dbReference type="NCBI Taxonomy" id="97028"/>
    <lineage>
        <taxon>Eukaryota</taxon>
        <taxon>Viridiplantae</taxon>
        <taxon>Streptophyta</taxon>
        <taxon>Embryophyta</taxon>
        <taxon>Tracheophyta</taxon>
        <taxon>Spermatophyta</taxon>
        <taxon>Magnoliopsida</taxon>
        <taxon>eudicotyledons</taxon>
        <taxon>Gunneridae</taxon>
        <taxon>Pentapetalae</taxon>
        <taxon>rosids</taxon>
        <taxon>fabids</taxon>
        <taxon>Fabales</taxon>
        <taxon>Fabaceae</taxon>
        <taxon>Papilionoideae</taxon>
        <taxon>50 kb inversion clade</taxon>
        <taxon>NPAAA clade</taxon>
        <taxon>Hologalegina</taxon>
        <taxon>IRL clade</taxon>
        <taxon>Trifolieae</taxon>
        <taxon>Trifolium</taxon>
    </lineage>
</organism>
<dbReference type="AlphaFoldDB" id="A0A392V4N3"/>
<evidence type="ECO:0000313" key="2">
    <source>
        <dbReference type="Proteomes" id="UP000265520"/>
    </source>
</evidence>
<proteinExistence type="predicted"/>
<dbReference type="EMBL" id="LXQA011042212">
    <property type="protein sequence ID" value="MCI82392.1"/>
    <property type="molecule type" value="Genomic_DNA"/>
</dbReference>
<protein>
    <submittedName>
        <fullName evidence="1">Uncharacterized protein</fullName>
    </submittedName>
</protein>
<feature type="non-terminal residue" evidence="1">
    <location>
        <position position="1"/>
    </location>
</feature>
<evidence type="ECO:0000313" key="1">
    <source>
        <dbReference type="EMBL" id="MCI82392.1"/>
    </source>
</evidence>
<name>A0A392V4N3_9FABA</name>
<keyword evidence="2" id="KW-1185">Reference proteome</keyword>
<sequence>VGATKHPIVVRGKIFMRAEGISRDERNEVQLAGLATVVVNKWRLTPRSRFKWDLDLAGDLE</sequence>
<comment type="caution">
    <text evidence="1">The sequence shown here is derived from an EMBL/GenBank/DDBJ whole genome shotgun (WGS) entry which is preliminary data.</text>
</comment>
<dbReference type="Proteomes" id="UP000265520">
    <property type="component" value="Unassembled WGS sequence"/>
</dbReference>